<dbReference type="AlphaFoldDB" id="A0A914BUC5"/>
<evidence type="ECO:0000256" key="6">
    <source>
        <dbReference type="HAMAP-Rule" id="MF_03119"/>
    </source>
</evidence>
<dbReference type="GO" id="GO:0005737">
    <property type="term" value="C:cytoplasm"/>
    <property type="evidence" value="ECO:0007669"/>
    <property type="project" value="UniProtKB-SubCell"/>
</dbReference>
<comment type="catalytic activity">
    <reaction evidence="6">
        <text>5-(methylsulfanyl)-alpha-D-ribose 1-phosphate = 5-(methylsulfanyl)-D-ribulose 1-phosphate</text>
        <dbReference type="Rhea" id="RHEA:19989"/>
        <dbReference type="ChEBI" id="CHEBI:58533"/>
        <dbReference type="ChEBI" id="CHEBI:58548"/>
        <dbReference type="EC" id="5.3.1.23"/>
    </reaction>
</comment>
<dbReference type="EC" id="5.3.1.23" evidence="6"/>
<keyword evidence="2 6" id="KW-0028">Amino-acid biosynthesis</keyword>
<comment type="function">
    <text evidence="6">Catalyzes the interconversion of methylthioribose-1-phosphate (MTR-1-P) into methylthioribulose-1-phosphate (MTRu-1-P).</text>
</comment>
<dbReference type="InterPro" id="IPR037171">
    <property type="entry name" value="NagB/RpiA_transferase-like"/>
</dbReference>
<keyword evidence="1 6" id="KW-0963">Cytoplasm</keyword>
<dbReference type="NCBIfam" id="TIGR00524">
    <property type="entry name" value="eIF-2B_rel"/>
    <property type="match status" value="1"/>
</dbReference>
<dbReference type="InterPro" id="IPR042529">
    <property type="entry name" value="IF_2B-like_C"/>
</dbReference>
<dbReference type="Pfam" id="PF01008">
    <property type="entry name" value="IF-2B"/>
    <property type="match status" value="1"/>
</dbReference>
<dbReference type="InterPro" id="IPR011559">
    <property type="entry name" value="Initiation_fac_2B_a/b/d"/>
</dbReference>
<dbReference type="PANTHER" id="PTHR43475">
    <property type="entry name" value="METHYLTHIORIBOSE-1-PHOSPHATE ISOMERASE"/>
    <property type="match status" value="1"/>
</dbReference>
<keyword evidence="7" id="KW-1185">Reference proteome</keyword>
<dbReference type="SUPFAM" id="SSF100950">
    <property type="entry name" value="NagB/RpiA/CoA transferase-like"/>
    <property type="match status" value="1"/>
</dbReference>
<evidence type="ECO:0000256" key="3">
    <source>
        <dbReference type="ARBA" id="ARBA00023167"/>
    </source>
</evidence>
<comment type="pathway">
    <text evidence="6">Amino-acid biosynthesis; L-methionine biosynthesis via salvage pathway; L-methionine from S-methyl-5-thio-alpha-D-ribose 1-phosphate: step 1/6.</text>
</comment>
<keyword evidence="5 6" id="KW-0539">Nucleus</keyword>
<evidence type="ECO:0000256" key="2">
    <source>
        <dbReference type="ARBA" id="ARBA00022605"/>
    </source>
</evidence>
<dbReference type="Gene3D" id="3.40.50.10470">
    <property type="entry name" value="Translation initiation factor eif-2b, domain 2"/>
    <property type="match status" value="1"/>
</dbReference>
<dbReference type="WBParaSite" id="ACRNAN_Path_1008.g3878.t1">
    <property type="protein sequence ID" value="ACRNAN_Path_1008.g3878.t1"/>
    <property type="gene ID" value="ACRNAN_Path_1008.g3878"/>
</dbReference>
<reference evidence="8" key="1">
    <citation type="submission" date="2022-11" db="UniProtKB">
        <authorList>
            <consortium name="WormBaseParasite"/>
        </authorList>
    </citation>
    <scope>IDENTIFICATION</scope>
</reference>
<dbReference type="HAMAP" id="MF_01678">
    <property type="entry name" value="Salvage_MtnA"/>
    <property type="match status" value="1"/>
</dbReference>
<feature type="site" description="Transition state stabilizer" evidence="6">
    <location>
        <position position="222"/>
    </location>
</feature>
<proteinExistence type="inferred from homology"/>
<comment type="similarity">
    <text evidence="6">Belongs to the eIF-2B alpha/beta/delta subunits family. MtnA subfamily.</text>
</comment>
<evidence type="ECO:0000256" key="1">
    <source>
        <dbReference type="ARBA" id="ARBA00022490"/>
    </source>
</evidence>
<dbReference type="NCBIfam" id="TIGR00512">
    <property type="entry name" value="salvage_mtnA"/>
    <property type="match status" value="1"/>
</dbReference>
<dbReference type="GO" id="GO:0005634">
    <property type="term" value="C:nucleus"/>
    <property type="evidence" value="ECO:0007669"/>
    <property type="project" value="UniProtKB-SubCell"/>
</dbReference>
<dbReference type="Gene3D" id="1.20.120.420">
    <property type="entry name" value="translation initiation factor eif-2b, domain 1"/>
    <property type="match status" value="1"/>
</dbReference>
<protein>
    <recommendedName>
        <fullName evidence="6">Methylthioribose-1-phosphate isomerase</fullName>
        <shortName evidence="6">M1Pi</shortName>
        <shortName evidence="6">MTR-1-P isomerase</shortName>
        <ecNumber evidence="6">5.3.1.23</ecNumber>
    </recommendedName>
    <alternativeName>
        <fullName evidence="6">S-methyl-5-thioribose-1-phosphate isomerase</fullName>
    </alternativeName>
    <alternativeName>
        <fullName evidence="6">Translation initiation factor eIF-2B subunit alpha/beta/delta-like protein</fullName>
    </alternativeName>
</protein>
<dbReference type="NCBIfam" id="NF004326">
    <property type="entry name" value="PRK05720.1"/>
    <property type="match status" value="1"/>
</dbReference>
<sequence length="407" mass="44697">MSNTPSESGEQNCIVDDNADSFDASDLKPIKKVVNLHEIGDYAWTPLAEIGNPLRSLEYNPDTKTLRILDQLLLPGETKHVEVKSVEDGYAVIKNMQVRGAPLIATVGTLSLAVDLNQEPALSMEYDMLFSYIEERCQHLLSSRPTAINLKNSINQIDKILDLDLRNMPVDPARLRKSIQDAAYHWYISEMAENDLLLKNATLCIESFSPSSNYKFTIMTICNTGSLATSSFGTALGVIRQLHVRNRLEKAIALETRPYNQGSRLTAYELLHDKIPFMLITDSMAAAAMRTFGVDAVLVGADQIALNGDTANKIGTYSLAVLAHHHKIPFYVVAPVSTINQRILSGSAIKIEERPALELITFNGKPSAPQGTPVWNPAFDVTPASLISGILTDKGNFLPENLASLFA</sequence>
<evidence type="ECO:0000313" key="7">
    <source>
        <dbReference type="Proteomes" id="UP000887540"/>
    </source>
</evidence>
<dbReference type="PANTHER" id="PTHR43475:SF1">
    <property type="entry name" value="METHYLTHIORIBOSE-1-PHOSPHATE ISOMERASE"/>
    <property type="match status" value="1"/>
</dbReference>
<keyword evidence="4 6" id="KW-0413">Isomerase</keyword>
<dbReference type="GO" id="GO:0019509">
    <property type="term" value="P:L-methionine salvage from methylthioadenosine"/>
    <property type="evidence" value="ECO:0007669"/>
    <property type="project" value="UniProtKB-UniRule"/>
</dbReference>
<evidence type="ECO:0000313" key="8">
    <source>
        <dbReference type="WBParaSite" id="ACRNAN_Path_1008.g3878.t1"/>
    </source>
</evidence>
<organism evidence="7 8">
    <name type="scientific">Acrobeloides nanus</name>
    <dbReference type="NCBI Taxonomy" id="290746"/>
    <lineage>
        <taxon>Eukaryota</taxon>
        <taxon>Metazoa</taxon>
        <taxon>Ecdysozoa</taxon>
        <taxon>Nematoda</taxon>
        <taxon>Chromadorea</taxon>
        <taxon>Rhabditida</taxon>
        <taxon>Tylenchina</taxon>
        <taxon>Cephalobomorpha</taxon>
        <taxon>Cephaloboidea</taxon>
        <taxon>Cephalobidae</taxon>
        <taxon>Acrobeloides</taxon>
    </lineage>
</organism>
<comment type="subcellular location">
    <subcellularLocation>
        <location evidence="6">Cytoplasm</location>
    </subcellularLocation>
    <subcellularLocation>
        <location evidence="6">Nucleus</location>
    </subcellularLocation>
</comment>
<feature type="active site" description="Proton donor" evidence="6">
    <location>
        <position position="302"/>
    </location>
</feature>
<evidence type="ECO:0000256" key="5">
    <source>
        <dbReference type="ARBA" id="ARBA00023242"/>
    </source>
</evidence>
<accession>A0A914BUC5</accession>
<dbReference type="Proteomes" id="UP000887540">
    <property type="component" value="Unplaced"/>
</dbReference>
<dbReference type="InterPro" id="IPR000649">
    <property type="entry name" value="IF-2B-related"/>
</dbReference>
<dbReference type="GO" id="GO:0046523">
    <property type="term" value="F:S-methyl-5-thioribose-1-phosphate isomerase activity"/>
    <property type="evidence" value="ECO:0007669"/>
    <property type="project" value="UniProtKB-UniRule"/>
</dbReference>
<evidence type="ECO:0000256" key="4">
    <source>
        <dbReference type="ARBA" id="ARBA00023235"/>
    </source>
</evidence>
<name>A0A914BUC5_9BILA</name>
<dbReference type="FunFam" id="1.20.120.420:FF:000003">
    <property type="entry name" value="Methylthioribose-1-phosphate isomerase"/>
    <property type="match status" value="1"/>
</dbReference>
<dbReference type="FunFam" id="3.40.50.10470:FF:000003">
    <property type="entry name" value="Methylthioribose-1-phosphate isomerase"/>
    <property type="match status" value="1"/>
</dbReference>
<keyword evidence="3 6" id="KW-0486">Methionine biosynthesis</keyword>
<dbReference type="InterPro" id="IPR027363">
    <property type="entry name" value="M1Pi_N"/>
</dbReference>
<dbReference type="InterPro" id="IPR005251">
    <property type="entry name" value="IF-M1Pi"/>
</dbReference>